<accession>A0ABD3T6A2</accession>
<reference evidence="2 3" key="1">
    <citation type="submission" date="2024-11" db="EMBL/GenBank/DDBJ databases">
        <title>Chromosome-level genome assembly of the freshwater bivalve Anodonta woodiana.</title>
        <authorList>
            <person name="Chen X."/>
        </authorList>
    </citation>
    <scope>NUCLEOTIDE SEQUENCE [LARGE SCALE GENOMIC DNA]</scope>
    <source>
        <strain evidence="2">MN2024</strain>
        <tissue evidence="2">Gills</tissue>
    </source>
</reference>
<sequence length="1266" mass="140728">MMESVKSTGKKSKENIPPEKKWNSKIPVITNNKEMRKTPKARPVPDFASLHEEWDTKLKKAMAESKKPCTSTEEFQFSTPGIRSRSKTSKDEQNNDKSEIKQRMKRKNSKGDISAPFSPGRAILGELPCEQRKIVKVRRLQKLEKACTPSRIIGKKFDEPEATKCKSELLQEMGEHVQKVSALHFEKDESALESILNETGVQEETQNQAASQLHERHTMASSIKRNPSSLLNHQRNSIYCAPKNVRESFKLACDDYLQRFSTIDYKAKRQRPEETPSAGKSYTGFPSRAYSPFNRTTIRDRNSIYQISLKTPGVTNPTTPTQTPVKNSLASRCQSSVGKTPERVRIATQPSASVQKLKKTLRWADIIESPEFADPVSSPVIKKDKQLLPFSITETKIETEQGDNITSSEVSEICGSKQLNCSCPNPNQNIDDGKNVSANGANNAGFKKSSVLKPSVSSNTVALESATAVKPALVEHLWSGDDSSLSVVTHSWAPVTATAARSFPLNHEHSDHPLPQEHLDNQKHLKCCCCYNFQNHENKRQEFGIGKEGENKERNQINLSNPISDTKRIPQEQTTHEQTTYIKEVKSVKKGHGDIAAGVLRDSCSNKNGFLQKEERCLQEAEIKESWSARKVAVRGLHHAMQEDIPLEERNTSHQNDHLHQQIIHHPSLTISPPQPVIQVAHSQNQSNLRQIASNQSVLSGTQTCVSSSQVQSYTLDNQSTLHTLSQSAISETTNAVVSVSESGVTDTRIMSLANPVTHIGAESASLRHPTSGNIHHHQANGSSLLSQIEYLTPEQLFWFQEKIKERLQVQQNLNRNVEYVSVTGNLLKQEDVGNYFASHTEISRGNLHTHADYFNGNVKVDTKTIENVTSGAVSSSVESRMSISMPKTHSEGKKNQIQKSVEFPHVSEELSSSRDKITITDAHLSKCSSTKVEKGEKLTPSETLIQYNASEQELQALPSISLSRSAEGHPEITPNILRSNSLSRHNAGISDIEEEKGELYAPTPIRKHVAPEQSDVEKVSAPIWTPLAMKSVARQQQSELKSSEVKDKVRSQSLETRFTAETIKEKHIHQKTEKSGQVQKTEIASGTATKTQSTITSDFENSTDLSRKLCTTYSQSICENVHETPVKKTDTKFPSALKAVNTSLTPSIGTLSLRGNMAEVPVTMVTHLRSKTTPQRGHISLYDQSGDSTLKSVSRTSVATLHSTTLRAAHIRYQEALLDHEVALYVCHLGNTDEAQFEKDRSPIDPVAKTLEEGDEMATFCAHHC</sequence>
<keyword evidence="3" id="KW-1185">Reference proteome</keyword>
<feature type="compositionally biased region" description="Polar residues" evidence="1">
    <location>
        <begin position="325"/>
        <end position="338"/>
    </location>
</feature>
<dbReference type="AlphaFoldDB" id="A0ABD3T6A2"/>
<feature type="compositionally biased region" description="Basic and acidic residues" evidence="1">
    <location>
        <begin position="11"/>
        <end position="22"/>
    </location>
</feature>
<feature type="compositionally biased region" description="Polar residues" evidence="1">
    <location>
        <begin position="1076"/>
        <end position="1093"/>
    </location>
</feature>
<feature type="compositionally biased region" description="Polar residues" evidence="1">
    <location>
        <begin position="68"/>
        <end position="81"/>
    </location>
</feature>
<gene>
    <name evidence="2" type="ORF">ACJMK2_024077</name>
</gene>
<feature type="compositionally biased region" description="Basic and acidic residues" evidence="1">
    <location>
        <begin position="88"/>
        <end position="102"/>
    </location>
</feature>
<feature type="region of interest" description="Disordered" evidence="1">
    <location>
        <begin position="877"/>
        <end position="897"/>
    </location>
</feature>
<feature type="compositionally biased region" description="Basic and acidic residues" evidence="1">
    <location>
        <begin position="49"/>
        <end position="67"/>
    </location>
</feature>
<evidence type="ECO:0000313" key="3">
    <source>
        <dbReference type="Proteomes" id="UP001634394"/>
    </source>
</evidence>
<proteinExistence type="predicted"/>
<dbReference type="EMBL" id="JBJQND010000019">
    <property type="protein sequence ID" value="KAL3832434.1"/>
    <property type="molecule type" value="Genomic_DNA"/>
</dbReference>
<protein>
    <submittedName>
        <fullName evidence="2">Uncharacterized protein</fullName>
    </submittedName>
</protein>
<dbReference type="Proteomes" id="UP001634394">
    <property type="component" value="Unassembled WGS sequence"/>
</dbReference>
<feature type="region of interest" description="Disordered" evidence="1">
    <location>
        <begin position="267"/>
        <end position="286"/>
    </location>
</feature>
<name>A0ABD3T6A2_SINWO</name>
<feature type="region of interest" description="Disordered" evidence="1">
    <location>
        <begin position="311"/>
        <end position="341"/>
    </location>
</feature>
<feature type="compositionally biased region" description="Low complexity" evidence="1">
    <location>
        <begin position="311"/>
        <end position="324"/>
    </location>
</feature>
<feature type="region of interest" description="Disordered" evidence="1">
    <location>
        <begin position="1"/>
        <end position="121"/>
    </location>
</feature>
<comment type="caution">
    <text evidence="2">The sequence shown here is derived from an EMBL/GenBank/DDBJ whole genome shotgun (WGS) entry which is preliminary data.</text>
</comment>
<evidence type="ECO:0000313" key="2">
    <source>
        <dbReference type="EMBL" id="KAL3832434.1"/>
    </source>
</evidence>
<organism evidence="2 3">
    <name type="scientific">Sinanodonta woodiana</name>
    <name type="common">Chinese pond mussel</name>
    <name type="synonym">Anodonta woodiana</name>
    <dbReference type="NCBI Taxonomy" id="1069815"/>
    <lineage>
        <taxon>Eukaryota</taxon>
        <taxon>Metazoa</taxon>
        <taxon>Spiralia</taxon>
        <taxon>Lophotrochozoa</taxon>
        <taxon>Mollusca</taxon>
        <taxon>Bivalvia</taxon>
        <taxon>Autobranchia</taxon>
        <taxon>Heteroconchia</taxon>
        <taxon>Palaeoheterodonta</taxon>
        <taxon>Unionida</taxon>
        <taxon>Unionoidea</taxon>
        <taxon>Unionidae</taxon>
        <taxon>Unioninae</taxon>
        <taxon>Sinanodonta</taxon>
    </lineage>
</organism>
<feature type="region of interest" description="Disordered" evidence="1">
    <location>
        <begin position="1068"/>
        <end position="1093"/>
    </location>
</feature>
<evidence type="ECO:0000256" key="1">
    <source>
        <dbReference type="SAM" id="MobiDB-lite"/>
    </source>
</evidence>